<sequence>MQLARSIKVTMKIAIKDRKRCNILAVRKRLKTVSQKRGDEKLLIPLNVIKLCKWNRPPQTCKGYRVSSWRSEKKLVKMPQNA</sequence>
<dbReference type="EMBL" id="VSRR010026735">
    <property type="protein sequence ID" value="MPC67770.1"/>
    <property type="molecule type" value="Genomic_DNA"/>
</dbReference>
<reference evidence="1 2" key="1">
    <citation type="submission" date="2019-05" db="EMBL/GenBank/DDBJ databases">
        <title>Another draft genome of Portunus trituberculatus and its Hox gene families provides insights of decapod evolution.</title>
        <authorList>
            <person name="Jeong J.-H."/>
            <person name="Song I."/>
            <person name="Kim S."/>
            <person name="Choi T."/>
            <person name="Kim D."/>
            <person name="Ryu S."/>
            <person name="Kim W."/>
        </authorList>
    </citation>
    <scope>NUCLEOTIDE SEQUENCE [LARGE SCALE GENOMIC DNA]</scope>
    <source>
        <tissue evidence="1">Muscle</tissue>
    </source>
</reference>
<protein>
    <submittedName>
        <fullName evidence="1">Uncharacterized protein</fullName>
    </submittedName>
</protein>
<evidence type="ECO:0000313" key="1">
    <source>
        <dbReference type="EMBL" id="MPC67770.1"/>
    </source>
</evidence>
<organism evidence="1 2">
    <name type="scientific">Portunus trituberculatus</name>
    <name type="common">Swimming crab</name>
    <name type="synonym">Neptunus trituberculatus</name>
    <dbReference type="NCBI Taxonomy" id="210409"/>
    <lineage>
        <taxon>Eukaryota</taxon>
        <taxon>Metazoa</taxon>
        <taxon>Ecdysozoa</taxon>
        <taxon>Arthropoda</taxon>
        <taxon>Crustacea</taxon>
        <taxon>Multicrustacea</taxon>
        <taxon>Malacostraca</taxon>
        <taxon>Eumalacostraca</taxon>
        <taxon>Eucarida</taxon>
        <taxon>Decapoda</taxon>
        <taxon>Pleocyemata</taxon>
        <taxon>Brachyura</taxon>
        <taxon>Eubrachyura</taxon>
        <taxon>Portunoidea</taxon>
        <taxon>Portunidae</taxon>
        <taxon>Portuninae</taxon>
        <taxon>Portunus</taxon>
    </lineage>
</organism>
<keyword evidence="2" id="KW-1185">Reference proteome</keyword>
<accession>A0A5B7H6N1</accession>
<evidence type="ECO:0000313" key="2">
    <source>
        <dbReference type="Proteomes" id="UP000324222"/>
    </source>
</evidence>
<comment type="caution">
    <text evidence="1">The sequence shown here is derived from an EMBL/GenBank/DDBJ whole genome shotgun (WGS) entry which is preliminary data.</text>
</comment>
<dbReference type="Proteomes" id="UP000324222">
    <property type="component" value="Unassembled WGS sequence"/>
</dbReference>
<proteinExistence type="predicted"/>
<dbReference type="AlphaFoldDB" id="A0A5B7H6N1"/>
<gene>
    <name evidence="1" type="ORF">E2C01_061954</name>
</gene>
<name>A0A5B7H6N1_PORTR</name>